<proteinExistence type="predicted"/>
<accession>A0AAW8Z2C2</accession>
<comment type="caution">
    <text evidence="1">The sequence shown here is derived from an EMBL/GenBank/DDBJ whole genome shotgun (WGS) entry which is preliminary data.</text>
</comment>
<organism evidence="1 2">
    <name type="scientific">Acinetobacter indicus</name>
    <dbReference type="NCBI Taxonomy" id="756892"/>
    <lineage>
        <taxon>Bacteria</taxon>
        <taxon>Pseudomonadati</taxon>
        <taxon>Pseudomonadota</taxon>
        <taxon>Gammaproteobacteria</taxon>
        <taxon>Moraxellales</taxon>
        <taxon>Moraxellaceae</taxon>
        <taxon>Acinetobacter</taxon>
    </lineage>
</organism>
<evidence type="ECO:0000313" key="2">
    <source>
        <dbReference type="Proteomes" id="UP001284654"/>
    </source>
</evidence>
<dbReference type="EMBL" id="JAWJYY010000001">
    <property type="protein sequence ID" value="MDV4316236.1"/>
    <property type="molecule type" value="Genomic_DNA"/>
</dbReference>
<evidence type="ECO:0000313" key="1">
    <source>
        <dbReference type="EMBL" id="MDV4316236.1"/>
    </source>
</evidence>
<dbReference type="Proteomes" id="UP001284654">
    <property type="component" value="Unassembled WGS sequence"/>
</dbReference>
<protein>
    <submittedName>
        <fullName evidence="1">Uncharacterized protein</fullName>
    </submittedName>
</protein>
<gene>
    <name evidence="1" type="ORF">MSG88_10775</name>
</gene>
<name>A0AAW8Z2C2_9GAMM</name>
<dbReference type="AlphaFoldDB" id="A0AAW8Z2C2"/>
<reference evidence="1" key="1">
    <citation type="submission" date="2023-10" db="EMBL/GenBank/DDBJ databases">
        <authorList>
            <person name="Sykes E.M.E."/>
            <person name="Khan I.U.H."/>
            <person name="Kumar A."/>
        </authorList>
    </citation>
    <scope>NUCLEOTIDE SEQUENCE</scope>
    <source>
        <strain evidence="1">IK5</strain>
    </source>
</reference>
<dbReference type="RefSeq" id="WP_317306248.1">
    <property type="nucleotide sequence ID" value="NZ_JAWJYY010000001.1"/>
</dbReference>
<sequence>MRISSTAYTTTQNIRALRRIHRAIIRQKIGLADIHRVYSAMLHLERYVDRLDRNKP</sequence>